<protein>
    <recommendedName>
        <fullName evidence="3">N-acetyltransferase domain-containing protein</fullName>
    </recommendedName>
</protein>
<gene>
    <name evidence="1" type="ORF">STRAU_5775</name>
</gene>
<comment type="caution">
    <text evidence="1">The sequence shown here is derived from an EMBL/GenBank/DDBJ whole genome shotgun (WGS) entry which is preliminary data.</text>
</comment>
<evidence type="ECO:0008006" key="3">
    <source>
        <dbReference type="Google" id="ProtNLM"/>
    </source>
</evidence>
<dbReference type="EMBL" id="AOPZ01000337">
    <property type="protein sequence ID" value="EPH41123.1"/>
    <property type="molecule type" value="Genomic_DNA"/>
</dbReference>
<dbReference type="PATRIC" id="fig|1286094.4.peg.5700"/>
<accession>S3ZDE7</accession>
<dbReference type="Proteomes" id="UP000014629">
    <property type="component" value="Unassembled WGS sequence"/>
</dbReference>
<evidence type="ECO:0000313" key="1">
    <source>
        <dbReference type="EMBL" id="EPH41123.1"/>
    </source>
</evidence>
<proteinExistence type="predicted"/>
<dbReference type="AlphaFoldDB" id="S3ZDE7"/>
<name>S3ZDE7_9ACTN</name>
<keyword evidence="2" id="KW-1185">Reference proteome</keyword>
<sequence length="90" mass="9847">MTLAENLGDLKSHASDFEARTGYTYAVLDDAGEVFGCVYIYPSRADAGVTDVRSWVRADRAELDGPLRTAVAAWLASDWPFGKVRYRSGA</sequence>
<reference evidence="1 2" key="1">
    <citation type="submission" date="2013-02" db="EMBL/GenBank/DDBJ databases">
        <title>Draft Genome Sequence of Streptomyces aurantiacus, Which Produces Setomimycin.</title>
        <authorList>
            <person name="Gruening B.A."/>
            <person name="Praeg A."/>
            <person name="Erxleben A."/>
            <person name="Guenther S."/>
            <person name="Mueller M."/>
        </authorList>
    </citation>
    <scope>NUCLEOTIDE SEQUENCE [LARGE SCALE GENOMIC DNA]</scope>
    <source>
        <strain evidence="1 2">JA 4570</strain>
    </source>
</reference>
<evidence type="ECO:0000313" key="2">
    <source>
        <dbReference type="Proteomes" id="UP000014629"/>
    </source>
</evidence>
<organism evidence="1 2">
    <name type="scientific">Streptomyces aurantiacus JA 4570</name>
    <dbReference type="NCBI Taxonomy" id="1286094"/>
    <lineage>
        <taxon>Bacteria</taxon>
        <taxon>Bacillati</taxon>
        <taxon>Actinomycetota</taxon>
        <taxon>Actinomycetes</taxon>
        <taxon>Kitasatosporales</taxon>
        <taxon>Streptomycetaceae</taxon>
        <taxon>Streptomyces</taxon>
        <taxon>Streptomyces aurantiacus group</taxon>
    </lineage>
</organism>